<dbReference type="KEGG" id="git:C6V83_03180"/>
<dbReference type="Pfam" id="PF02698">
    <property type="entry name" value="DUF218"/>
    <property type="match status" value="1"/>
</dbReference>
<protein>
    <recommendedName>
        <fullName evidence="1">DUF218 domain-containing protein</fullName>
    </recommendedName>
</protein>
<dbReference type="OrthoDB" id="9782395at2"/>
<evidence type="ECO:0000313" key="3">
    <source>
        <dbReference type="Proteomes" id="UP000239814"/>
    </source>
</evidence>
<feature type="domain" description="DUF218" evidence="1">
    <location>
        <begin position="50"/>
        <end position="171"/>
    </location>
</feature>
<organism evidence="2 3">
    <name type="scientific">Gordonia iterans</name>
    <dbReference type="NCBI Taxonomy" id="1004901"/>
    <lineage>
        <taxon>Bacteria</taxon>
        <taxon>Bacillati</taxon>
        <taxon>Actinomycetota</taxon>
        <taxon>Actinomycetes</taxon>
        <taxon>Mycobacteriales</taxon>
        <taxon>Gordoniaceae</taxon>
        <taxon>Gordonia</taxon>
    </lineage>
</organism>
<dbReference type="PANTHER" id="PTHR30336:SF6">
    <property type="entry name" value="INTEGRAL MEMBRANE PROTEIN"/>
    <property type="match status" value="1"/>
</dbReference>
<accession>A0A2S0KCL2</accession>
<evidence type="ECO:0000259" key="1">
    <source>
        <dbReference type="Pfam" id="PF02698"/>
    </source>
</evidence>
<keyword evidence="3" id="KW-1185">Reference proteome</keyword>
<evidence type="ECO:0000313" key="2">
    <source>
        <dbReference type="EMBL" id="AVL99431.1"/>
    </source>
</evidence>
<reference evidence="2 3" key="1">
    <citation type="submission" date="2018-03" db="EMBL/GenBank/DDBJ databases">
        <title>Characteristics and genome of n-alkane degrading marine bacteria Gordonia iterans isolated from crude oil contaminated in Tae-an, South Korea.</title>
        <authorList>
            <person name="Lee S.-S."/>
            <person name="Kim H."/>
        </authorList>
    </citation>
    <scope>NUCLEOTIDE SEQUENCE [LARGE SCALE GENOMIC DNA]</scope>
    <source>
        <strain evidence="2 3">Co17</strain>
    </source>
</reference>
<dbReference type="AlphaFoldDB" id="A0A2S0KCL2"/>
<proteinExistence type="predicted"/>
<gene>
    <name evidence="2" type="ORF">C6V83_03180</name>
</gene>
<dbReference type="PANTHER" id="PTHR30336">
    <property type="entry name" value="INNER MEMBRANE PROTEIN, PROBABLE PERMEASE"/>
    <property type="match status" value="1"/>
</dbReference>
<sequence>MVRRRLGLLALWAVVAVEIVVIVSSAWSLLAARGRVFSADDLPAGGPSTLIVLGAKAENDEPGTYLRSRLDVAVDLYRTGRVERILNSGNDADDAGNEVRVMRAYLEERGVPSEAIVDDPIGMNTGHTCRRAAVEYGIREALIVTQNFHIGRAVGLCRSEGIDAIGVIAPCDGCTGLSLVRNYVREAVLSRPKALLTVLRVRSASAAATGGGR</sequence>
<dbReference type="Proteomes" id="UP000239814">
    <property type="component" value="Chromosome"/>
</dbReference>
<dbReference type="InterPro" id="IPR051599">
    <property type="entry name" value="Cell_Envelope_Assoc"/>
</dbReference>
<dbReference type="InterPro" id="IPR003848">
    <property type="entry name" value="DUF218"/>
</dbReference>
<dbReference type="GO" id="GO:0005886">
    <property type="term" value="C:plasma membrane"/>
    <property type="evidence" value="ECO:0007669"/>
    <property type="project" value="TreeGrafter"/>
</dbReference>
<dbReference type="EMBL" id="CP027433">
    <property type="protein sequence ID" value="AVL99431.1"/>
    <property type="molecule type" value="Genomic_DNA"/>
</dbReference>
<dbReference type="CDD" id="cd06259">
    <property type="entry name" value="YdcF-like"/>
    <property type="match status" value="1"/>
</dbReference>
<name>A0A2S0KCL2_9ACTN</name>